<organism evidence="1 2">
    <name type="scientific">Lasius niger</name>
    <name type="common">Black garden ant</name>
    <dbReference type="NCBI Taxonomy" id="67767"/>
    <lineage>
        <taxon>Eukaryota</taxon>
        <taxon>Metazoa</taxon>
        <taxon>Ecdysozoa</taxon>
        <taxon>Arthropoda</taxon>
        <taxon>Hexapoda</taxon>
        <taxon>Insecta</taxon>
        <taxon>Pterygota</taxon>
        <taxon>Neoptera</taxon>
        <taxon>Endopterygota</taxon>
        <taxon>Hymenoptera</taxon>
        <taxon>Apocrita</taxon>
        <taxon>Aculeata</taxon>
        <taxon>Formicoidea</taxon>
        <taxon>Formicidae</taxon>
        <taxon>Formicinae</taxon>
        <taxon>Lasius</taxon>
        <taxon>Lasius</taxon>
    </lineage>
</organism>
<protein>
    <submittedName>
        <fullName evidence="1">Uncharacterized protein</fullName>
    </submittedName>
</protein>
<gene>
    <name evidence="1" type="ORF">RF55_11944</name>
</gene>
<dbReference type="Proteomes" id="UP000036403">
    <property type="component" value="Unassembled WGS sequence"/>
</dbReference>
<comment type="caution">
    <text evidence="1">The sequence shown here is derived from an EMBL/GenBank/DDBJ whole genome shotgun (WGS) entry which is preliminary data.</text>
</comment>
<evidence type="ECO:0000313" key="1">
    <source>
        <dbReference type="EMBL" id="KMQ88550.1"/>
    </source>
</evidence>
<dbReference type="PaxDb" id="67767-A0A0J7N7A2"/>
<evidence type="ECO:0000313" key="2">
    <source>
        <dbReference type="Proteomes" id="UP000036403"/>
    </source>
</evidence>
<dbReference type="EMBL" id="LBMM01008891">
    <property type="protein sequence ID" value="KMQ88550.1"/>
    <property type="molecule type" value="Genomic_DNA"/>
</dbReference>
<proteinExistence type="predicted"/>
<name>A0A0J7N7A2_LASNI</name>
<dbReference type="AlphaFoldDB" id="A0A0J7N7A2"/>
<keyword evidence="2" id="KW-1185">Reference proteome</keyword>
<reference evidence="1 2" key="1">
    <citation type="submission" date="2015-04" db="EMBL/GenBank/DDBJ databases">
        <title>Lasius niger genome sequencing.</title>
        <authorList>
            <person name="Konorov E.A."/>
            <person name="Nikitin M.A."/>
            <person name="Kirill M.V."/>
            <person name="Chang P."/>
        </authorList>
    </citation>
    <scope>NUCLEOTIDE SEQUENCE [LARGE SCALE GENOMIC DNA]</scope>
    <source>
        <tissue evidence="1">Whole</tissue>
    </source>
</reference>
<accession>A0A0J7N7A2</accession>
<sequence>MKRSKLSSIPSKKEAGKLVLRRSPNNAQIFDEHNIMAKLDEKEFRAEQCYSKVAEELECLQYCRDAYQVSIKFRSEKQKYRDHVRHQEYCNVKWLDESMVTVNDEEETCNTQNNNTMASDYLNATIDNRTELKKDKSRSTKLNSTILNHILEHTTMQYSAASKWGFRAFQQIMSILVPKILVFKI</sequence>